<organism evidence="1 2">
    <name type="scientific">Solanum commersonii</name>
    <name type="common">Commerson's wild potato</name>
    <name type="synonym">Commerson's nightshade</name>
    <dbReference type="NCBI Taxonomy" id="4109"/>
    <lineage>
        <taxon>Eukaryota</taxon>
        <taxon>Viridiplantae</taxon>
        <taxon>Streptophyta</taxon>
        <taxon>Embryophyta</taxon>
        <taxon>Tracheophyta</taxon>
        <taxon>Spermatophyta</taxon>
        <taxon>Magnoliopsida</taxon>
        <taxon>eudicotyledons</taxon>
        <taxon>Gunneridae</taxon>
        <taxon>Pentapetalae</taxon>
        <taxon>asterids</taxon>
        <taxon>lamiids</taxon>
        <taxon>Solanales</taxon>
        <taxon>Solanaceae</taxon>
        <taxon>Solanoideae</taxon>
        <taxon>Solaneae</taxon>
        <taxon>Solanum</taxon>
    </lineage>
</organism>
<dbReference type="EMBL" id="JACXVP010000010">
    <property type="protein sequence ID" value="KAG5580416.1"/>
    <property type="molecule type" value="Genomic_DNA"/>
</dbReference>
<dbReference type="AlphaFoldDB" id="A0A9J5WZS4"/>
<keyword evidence="2" id="KW-1185">Reference proteome</keyword>
<evidence type="ECO:0000313" key="2">
    <source>
        <dbReference type="Proteomes" id="UP000824120"/>
    </source>
</evidence>
<evidence type="ECO:0000313" key="1">
    <source>
        <dbReference type="EMBL" id="KAG5580416.1"/>
    </source>
</evidence>
<protein>
    <submittedName>
        <fullName evidence="1">Uncharacterized protein</fullName>
    </submittedName>
</protein>
<comment type="caution">
    <text evidence="1">The sequence shown here is derived from an EMBL/GenBank/DDBJ whole genome shotgun (WGS) entry which is preliminary data.</text>
</comment>
<gene>
    <name evidence="1" type="ORF">H5410_051043</name>
</gene>
<proteinExistence type="predicted"/>
<name>A0A9J5WZS4_SOLCO</name>
<sequence>MSPKGLGDSPKSFSFALCLHPLPVVIVSSGVNLERVNPRPFPTHSARESKWAKAEVVLKSGNSVFKRNRVDSGNRPLGPRSQPIRLAYINIVQS</sequence>
<accession>A0A9J5WZS4</accession>
<dbReference type="Proteomes" id="UP000824120">
    <property type="component" value="Chromosome 10"/>
</dbReference>
<reference evidence="1 2" key="1">
    <citation type="submission" date="2020-09" db="EMBL/GenBank/DDBJ databases">
        <title>De no assembly of potato wild relative species, Solanum commersonii.</title>
        <authorList>
            <person name="Cho K."/>
        </authorList>
    </citation>
    <scope>NUCLEOTIDE SEQUENCE [LARGE SCALE GENOMIC DNA]</scope>
    <source>
        <strain evidence="1">LZ3.2</strain>
        <tissue evidence="1">Leaf</tissue>
    </source>
</reference>